<evidence type="ECO:0000313" key="4">
    <source>
        <dbReference type="Proteomes" id="UP000292118"/>
    </source>
</evidence>
<accession>A0A4P6F1X8</accession>
<organism evidence="3 4">
    <name type="scientific">Xylanimonas protaetiae</name>
    <dbReference type="NCBI Taxonomy" id="2509457"/>
    <lineage>
        <taxon>Bacteria</taxon>
        <taxon>Bacillati</taxon>
        <taxon>Actinomycetota</taxon>
        <taxon>Actinomycetes</taxon>
        <taxon>Micrococcales</taxon>
        <taxon>Promicromonosporaceae</taxon>
        <taxon>Xylanimonas</taxon>
    </lineage>
</organism>
<dbReference type="AlphaFoldDB" id="A0A4P6F1X8"/>
<dbReference type="RefSeq" id="WP_129186884.1">
    <property type="nucleotide sequence ID" value="NZ_CP035493.1"/>
</dbReference>
<dbReference type="Proteomes" id="UP000292118">
    <property type="component" value="Chromosome"/>
</dbReference>
<dbReference type="KEGG" id="xya:ET471_05050"/>
<proteinExistence type="predicted"/>
<dbReference type="Pfam" id="PF20016">
    <property type="entry name" value="ThsA_Macro"/>
    <property type="match status" value="1"/>
</dbReference>
<evidence type="ECO:0000256" key="1">
    <source>
        <dbReference type="SAM" id="Phobius"/>
    </source>
</evidence>
<gene>
    <name evidence="3" type="ORF">ET471_05050</name>
</gene>
<evidence type="ECO:0000313" key="3">
    <source>
        <dbReference type="EMBL" id="QAY69484.1"/>
    </source>
</evidence>
<keyword evidence="1" id="KW-1133">Transmembrane helix</keyword>
<dbReference type="EMBL" id="CP035493">
    <property type="protein sequence ID" value="QAY69484.1"/>
    <property type="molecule type" value="Genomic_DNA"/>
</dbReference>
<keyword evidence="1" id="KW-0472">Membrane</keyword>
<protein>
    <recommendedName>
        <fullName evidence="2">Thoeris protein ThsA Macro domain-containing protein</fullName>
    </recommendedName>
</protein>
<name>A0A4P6F1X8_9MICO</name>
<dbReference type="PROSITE" id="PS51257">
    <property type="entry name" value="PROKAR_LIPOPROTEIN"/>
    <property type="match status" value="1"/>
</dbReference>
<feature type="transmembrane region" description="Helical" evidence="1">
    <location>
        <begin position="21"/>
        <end position="38"/>
    </location>
</feature>
<sequence>MTRVRSARRTARRVISGFLQAFGVVGLVLSCLAVFSPGLLVGRWWLLVLGTASALGWSLSGLRVPSVEQIFQPNFAIRLVEGDLFKQGESAVVGMTTTFDTLVPDVISRTSVQGAFLSQVYGGSCSRLDQDLDVALQGREIVKTIEKPGKTHAYELGTVAVLPGTGEQRYYCAAYAEMDEHNRAQGTISGILHTLDNVWDEVDRHNSGEPICVPLIGQGQSRIPELTPEVSVRLIAFSFLLRSRRSRVSRELRIVVHPTEIKKIDRVEFQAFLQTIAHT</sequence>
<evidence type="ECO:0000259" key="2">
    <source>
        <dbReference type="Pfam" id="PF20016"/>
    </source>
</evidence>
<feature type="domain" description="Thoeris protein ThsA Macro" evidence="2">
    <location>
        <begin position="77"/>
        <end position="257"/>
    </location>
</feature>
<reference evidence="3 4" key="1">
    <citation type="submission" date="2019-01" db="EMBL/GenBank/DDBJ databases">
        <title>Genome sequencing of strain FW10M-9.</title>
        <authorList>
            <person name="Heo J."/>
            <person name="Kim S.-J."/>
            <person name="Kim J.-S."/>
            <person name="Hong S.-B."/>
            <person name="Kwon S.-W."/>
        </authorList>
    </citation>
    <scope>NUCLEOTIDE SEQUENCE [LARGE SCALE GENOMIC DNA]</scope>
    <source>
        <strain evidence="3 4">FW10M-9</strain>
    </source>
</reference>
<feature type="transmembrane region" description="Helical" evidence="1">
    <location>
        <begin position="44"/>
        <end position="62"/>
    </location>
</feature>
<dbReference type="OrthoDB" id="3405809at2"/>
<dbReference type="InterPro" id="IPR045535">
    <property type="entry name" value="ThsA_Macro"/>
</dbReference>
<keyword evidence="1" id="KW-0812">Transmembrane</keyword>
<keyword evidence="4" id="KW-1185">Reference proteome</keyword>